<feature type="transmembrane region" description="Helical" evidence="1">
    <location>
        <begin position="48"/>
        <end position="70"/>
    </location>
</feature>
<keyword evidence="1" id="KW-0812">Transmembrane</keyword>
<keyword evidence="1" id="KW-1133">Transmembrane helix</keyword>
<accession>A0A1G8W0H4</accession>
<feature type="transmembrane region" description="Helical" evidence="1">
    <location>
        <begin position="82"/>
        <end position="100"/>
    </location>
</feature>
<name>A0A1G8W0H4_9FLAO</name>
<organism evidence="3 4">
    <name type="scientific">Flavobacterium noncentrifugens</name>
    <dbReference type="NCBI Taxonomy" id="1128970"/>
    <lineage>
        <taxon>Bacteria</taxon>
        <taxon>Pseudomonadati</taxon>
        <taxon>Bacteroidota</taxon>
        <taxon>Flavobacteriia</taxon>
        <taxon>Flavobacteriales</taxon>
        <taxon>Flavobacteriaceae</taxon>
        <taxon>Flavobacterium</taxon>
    </lineage>
</organism>
<dbReference type="InterPro" id="IPR017850">
    <property type="entry name" value="Alkaline_phosphatase_core_sf"/>
</dbReference>
<sequence length="480" mass="56130">MAFELRKKILGFIGSEKEYPVLAGFVIGFYLMAFYYSHNLELFSWQQFLFFIGYYVVFPTFVITAAWYFLKKGRFKKYVRQVIFVLAAAFFTFFVLQNLILKHSYVKIFFLALFLIVLISFKFNNYKAGFVLIFFMAFFPMAAIGNQIYTNFQNSPEWNKQPDAILNAKFIQKPNVYYLQVDGYASVSAFKNKYYHFDNSAFEHKLSEKGFTLYEDFRSNYKSTLMSNASCFNMKHHYSRQNAGFKTARDYIVGENPVLEIFKSNGYKTFFITERPYLIMNRPDVKYDYANFTQAELPYFKDGWDSFKEIAPELKRQILKNKQTRNFMFVEKLTPSHIEWNENNSKGVEEERNAYLKRVRETNVWLDDVLSFIISNEPTAIIILGADHGGIVGYSSTSKTYANITDPQQLQSIFGAQMAIRWNSAKASEYGSHLKTSVNLFRVLFSHMSGDKKYLNSLQPDISYNNSTISDEQKIYKAIE</sequence>
<keyword evidence="4" id="KW-1185">Reference proteome</keyword>
<feature type="transmembrane region" description="Helical" evidence="1">
    <location>
        <begin position="106"/>
        <end position="123"/>
    </location>
</feature>
<keyword evidence="1" id="KW-0472">Membrane</keyword>
<feature type="transmembrane region" description="Helical" evidence="1">
    <location>
        <begin position="130"/>
        <end position="149"/>
    </location>
</feature>
<dbReference type="InterPro" id="IPR000917">
    <property type="entry name" value="Sulfatase_N"/>
</dbReference>
<evidence type="ECO:0000313" key="4">
    <source>
        <dbReference type="Proteomes" id="UP000199580"/>
    </source>
</evidence>
<dbReference type="Pfam" id="PF00884">
    <property type="entry name" value="Sulfatase"/>
    <property type="match status" value="1"/>
</dbReference>
<gene>
    <name evidence="3" type="ORF">SAMN04487935_1587</name>
</gene>
<dbReference type="EMBL" id="FNEZ01000002">
    <property type="protein sequence ID" value="SDJ71553.1"/>
    <property type="molecule type" value="Genomic_DNA"/>
</dbReference>
<evidence type="ECO:0000313" key="3">
    <source>
        <dbReference type="EMBL" id="SDJ71553.1"/>
    </source>
</evidence>
<reference evidence="3 4" key="1">
    <citation type="submission" date="2016-10" db="EMBL/GenBank/DDBJ databases">
        <authorList>
            <person name="de Groot N.N."/>
        </authorList>
    </citation>
    <scope>NUCLEOTIDE SEQUENCE [LARGE SCALE GENOMIC DNA]</scope>
    <source>
        <strain evidence="3 4">CGMCC 1.10076</strain>
    </source>
</reference>
<feature type="transmembrane region" description="Helical" evidence="1">
    <location>
        <begin position="20"/>
        <end position="36"/>
    </location>
</feature>
<dbReference type="OrthoDB" id="1398489at2"/>
<evidence type="ECO:0000259" key="2">
    <source>
        <dbReference type="Pfam" id="PF00884"/>
    </source>
</evidence>
<proteinExistence type="predicted"/>
<evidence type="ECO:0000256" key="1">
    <source>
        <dbReference type="SAM" id="Phobius"/>
    </source>
</evidence>
<dbReference type="Proteomes" id="UP000199580">
    <property type="component" value="Unassembled WGS sequence"/>
</dbReference>
<feature type="domain" description="Sulfatase N-terminal" evidence="2">
    <location>
        <begin position="218"/>
        <end position="448"/>
    </location>
</feature>
<dbReference type="Gene3D" id="3.40.720.10">
    <property type="entry name" value="Alkaline Phosphatase, subunit A"/>
    <property type="match status" value="1"/>
</dbReference>
<protein>
    <recommendedName>
        <fullName evidence="2">Sulfatase N-terminal domain-containing protein</fullName>
    </recommendedName>
</protein>
<dbReference type="STRING" id="1128970.SAMN04487935_1587"/>
<dbReference type="RefSeq" id="WP_091393539.1">
    <property type="nucleotide sequence ID" value="NZ_BKAI01000003.1"/>
</dbReference>
<dbReference type="AlphaFoldDB" id="A0A1G8W0H4"/>
<dbReference type="SUPFAM" id="SSF53649">
    <property type="entry name" value="Alkaline phosphatase-like"/>
    <property type="match status" value="1"/>
</dbReference>